<dbReference type="AlphaFoldDB" id="A0AAQ1RW68"/>
<protein>
    <submittedName>
        <fullName evidence="3">Uncharacterized protein</fullName>
    </submittedName>
</protein>
<dbReference type="Proteomes" id="UP000474718">
    <property type="component" value="Unassembled WGS sequence"/>
</dbReference>
<evidence type="ECO:0000313" key="4">
    <source>
        <dbReference type="Proteomes" id="UP000184089"/>
    </source>
</evidence>
<keyword evidence="5" id="KW-1185">Reference proteome</keyword>
<feature type="transmembrane region" description="Helical" evidence="1">
    <location>
        <begin position="182"/>
        <end position="204"/>
    </location>
</feature>
<evidence type="ECO:0000256" key="1">
    <source>
        <dbReference type="SAM" id="Phobius"/>
    </source>
</evidence>
<sequence>MNRLCYWKMRGMGWWYLPPLIALWLVLPGMLAIWYHQDPLLAATSYLRLCEQVIPLFSVWWLVMARKEELTGDGRELLYIYGGYRGRLGPVLFTLVWYLLHAALPVAAGVWLLPEMGAEHLAKTGAQVLFVWGLCLLLMELLHSLAVPLLLCAAYCFGAYLLEREVMEQTTIFFDVHTGPTFWPKCGVIAAAGLLLAALGCWGLRRMRE</sequence>
<feature type="transmembrane region" description="Helical" evidence="1">
    <location>
        <begin position="91"/>
        <end position="114"/>
    </location>
</feature>
<keyword evidence="1" id="KW-0812">Transmembrane</keyword>
<evidence type="ECO:0000313" key="5">
    <source>
        <dbReference type="Proteomes" id="UP000474718"/>
    </source>
</evidence>
<keyword evidence="1" id="KW-0472">Membrane</keyword>
<reference evidence="2 5" key="3">
    <citation type="journal article" date="2019" name="Nat. Med.">
        <title>A library of human gut bacterial isolates paired with longitudinal multiomics data enables mechanistic microbiome research.</title>
        <authorList>
            <person name="Poyet M."/>
            <person name="Groussin M."/>
            <person name="Gibbons S.M."/>
            <person name="Avila-Pacheco J."/>
            <person name="Jiang X."/>
            <person name="Kearney S.M."/>
            <person name="Perrotta A.R."/>
            <person name="Berdy B."/>
            <person name="Zhao S."/>
            <person name="Lieberman T.D."/>
            <person name="Swanson P.K."/>
            <person name="Smith M."/>
            <person name="Roesemann S."/>
            <person name="Alexander J.E."/>
            <person name="Rich S.A."/>
            <person name="Livny J."/>
            <person name="Vlamakis H."/>
            <person name="Clish C."/>
            <person name="Bullock K."/>
            <person name="Deik A."/>
            <person name="Scott J."/>
            <person name="Pierce K.A."/>
            <person name="Xavier R.J."/>
            <person name="Alm E.J."/>
        </authorList>
    </citation>
    <scope>NUCLEOTIDE SEQUENCE [LARGE SCALE GENOMIC DNA]</scope>
    <source>
        <strain evidence="2 5">BIOML-A2</strain>
    </source>
</reference>
<dbReference type="EMBL" id="WWVX01000002">
    <property type="protein sequence ID" value="MZL69190.1"/>
    <property type="molecule type" value="Genomic_DNA"/>
</dbReference>
<organism evidence="3 4">
    <name type="scientific">Bittarella massiliensis</name>
    <name type="common">ex Durand et al. 2017</name>
    <dbReference type="NCBI Taxonomy" id="1720313"/>
    <lineage>
        <taxon>Bacteria</taxon>
        <taxon>Bacillati</taxon>
        <taxon>Bacillota</taxon>
        <taxon>Clostridia</taxon>
        <taxon>Eubacteriales</taxon>
        <taxon>Oscillospiraceae</taxon>
        <taxon>Bittarella (ex Durand et al. 2017)</taxon>
    </lineage>
</organism>
<dbReference type="RefSeq" id="WP_021660330.1">
    <property type="nucleotide sequence ID" value="NZ_FQVY01000002.1"/>
</dbReference>
<feature type="transmembrane region" description="Helical" evidence="1">
    <location>
        <begin position="120"/>
        <end position="138"/>
    </location>
</feature>
<reference evidence="4" key="2">
    <citation type="submission" date="2016-11" db="EMBL/GenBank/DDBJ databases">
        <authorList>
            <person name="Jaros S."/>
            <person name="Januszkiewicz K."/>
            <person name="Wedrychowicz H."/>
        </authorList>
    </citation>
    <scope>NUCLEOTIDE SEQUENCE [LARGE SCALE GENOMIC DNA]</scope>
    <source>
        <strain evidence="4">DSM 4029</strain>
    </source>
</reference>
<comment type="caution">
    <text evidence="3">The sequence shown here is derived from an EMBL/GenBank/DDBJ whole genome shotgun (WGS) entry which is preliminary data.</text>
</comment>
<evidence type="ECO:0000313" key="3">
    <source>
        <dbReference type="EMBL" id="SHG14377.1"/>
    </source>
</evidence>
<feature type="transmembrane region" description="Helical" evidence="1">
    <location>
        <begin position="12"/>
        <end position="34"/>
    </location>
</feature>
<keyword evidence="1" id="KW-1133">Transmembrane helix</keyword>
<gene>
    <name evidence="2" type="ORF">GT747_05330</name>
    <name evidence="3" type="ORF">SAMN05444424_1637</name>
</gene>
<proteinExistence type="predicted"/>
<evidence type="ECO:0000313" key="2">
    <source>
        <dbReference type="EMBL" id="MZL69190.1"/>
    </source>
</evidence>
<reference evidence="3" key="1">
    <citation type="submission" date="2016-11" db="EMBL/GenBank/DDBJ databases">
        <authorList>
            <person name="Varghese N."/>
            <person name="Submissions S."/>
        </authorList>
    </citation>
    <scope>NUCLEOTIDE SEQUENCE</scope>
    <source>
        <strain evidence="3">DSM 4029</strain>
    </source>
</reference>
<dbReference type="Proteomes" id="UP000184089">
    <property type="component" value="Unassembled WGS sequence"/>
</dbReference>
<dbReference type="EMBL" id="FQVY01000002">
    <property type="protein sequence ID" value="SHG14377.1"/>
    <property type="molecule type" value="Genomic_DNA"/>
</dbReference>
<accession>A0AAQ1RW68</accession>
<name>A0AAQ1RW68_9FIRM</name>